<dbReference type="InterPro" id="IPR002734">
    <property type="entry name" value="RibDG_C"/>
</dbReference>
<evidence type="ECO:0000256" key="1">
    <source>
        <dbReference type="ARBA" id="ARBA00002151"/>
    </source>
</evidence>
<feature type="binding site" evidence="16">
    <location>
        <position position="183"/>
    </location>
    <ligand>
        <name>substrate</name>
    </ligand>
</feature>
<dbReference type="PIRSF" id="PIRSF006769">
    <property type="entry name" value="RibD"/>
    <property type="match status" value="1"/>
</dbReference>
<keyword evidence="14 19" id="KW-0378">Hydrolase</keyword>
<feature type="binding site" evidence="16">
    <location>
        <position position="185"/>
    </location>
    <ligand>
        <name>NADP(+)</name>
        <dbReference type="ChEBI" id="CHEBI:58349"/>
    </ligand>
</feature>
<dbReference type="InterPro" id="IPR024072">
    <property type="entry name" value="DHFR-like_dom_sf"/>
</dbReference>
<proteinExistence type="inferred from homology"/>
<dbReference type="NCBIfam" id="TIGR00326">
    <property type="entry name" value="eubact_ribD"/>
    <property type="match status" value="1"/>
</dbReference>
<feature type="domain" description="CMP/dCMP-type deaminase" evidence="18">
    <location>
        <begin position="15"/>
        <end position="138"/>
    </location>
</feature>
<dbReference type="InterPro" id="IPR002125">
    <property type="entry name" value="CMP_dCMP_dom"/>
</dbReference>
<feature type="binding site" evidence="16">
    <location>
        <position position="199"/>
    </location>
    <ligand>
        <name>NADP(+)</name>
        <dbReference type="ChEBI" id="CHEBI:58349"/>
    </ligand>
</feature>
<dbReference type="Pfam" id="PF00383">
    <property type="entry name" value="dCMP_cyt_deam_1"/>
    <property type="match status" value="1"/>
</dbReference>
<feature type="binding site" evidence="17">
    <location>
        <position position="100"/>
    </location>
    <ligand>
        <name>Zn(2+)</name>
        <dbReference type="ChEBI" id="CHEBI:29105"/>
        <note>catalytic</note>
    </ligand>
</feature>
<keyword evidence="9 14" id="KW-0521">NADP</keyword>
<dbReference type="InterPro" id="IPR016192">
    <property type="entry name" value="APOBEC/CMP_deaminase_Zn-bd"/>
</dbReference>
<dbReference type="Proteomes" id="UP000516421">
    <property type="component" value="Chromosome"/>
</dbReference>
<dbReference type="PROSITE" id="PS51747">
    <property type="entry name" value="CYT_DCMP_DEAMINASES_2"/>
    <property type="match status" value="1"/>
</dbReference>
<organism evidence="19 20">
    <name type="scientific">Rothia amarae</name>
    <dbReference type="NCBI Taxonomy" id="169480"/>
    <lineage>
        <taxon>Bacteria</taxon>
        <taxon>Bacillati</taxon>
        <taxon>Actinomycetota</taxon>
        <taxon>Actinomycetes</taxon>
        <taxon>Micrococcales</taxon>
        <taxon>Micrococcaceae</taxon>
        <taxon>Rothia</taxon>
    </lineage>
</organism>
<comment type="function">
    <text evidence="1 14">Converts 2,5-diamino-6-(ribosylamino)-4(3h)-pyrimidinone 5'-phosphate into 5-amino-6-(ribosylamino)-2,4(1h,3h)-pyrimidinedione 5'-phosphate.</text>
</comment>
<keyword evidence="11" id="KW-0511">Multifunctional enzyme</keyword>
<dbReference type="GO" id="GO:0009231">
    <property type="term" value="P:riboflavin biosynthetic process"/>
    <property type="evidence" value="ECO:0007669"/>
    <property type="project" value="UniProtKB-UniPathway"/>
</dbReference>
<dbReference type="KEGG" id="rama:IDM48_06795"/>
<comment type="cofactor">
    <cofactor evidence="14 17">
        <name>Zn(2+)</name>
        <dbReference type="ChEBI" id="CHEBI:29105"/>
    </cofactor>
    <text evidence="14 17">Binds 1 zinc ion.</text>
</comment>
<dbReference type="PROSITE" id="PS00903">
    <property type="entry name" value="CYT_DCMP_DEAMINASES_1"/>
    <property type="match status" value="1"/>
</dbReference>
<evidence type="ECO:0000256" key="13">
    <source>
        <dbReference type="ARBA" id="ARBA00049886"/>
    </source>
</evidence>
<dbReference type="EC" id="3.5.4.26" evidence="14"/>
<gene>
    <name evidence="19" type="primary">ribD</name>
    <name evidence="19" type="ORF">IDM48_06795</name>
</gene>
<dbReference type="RefSeq" id="WP_145174446.1">
    <property type="nucleotide sequence ID" value="NZ_CP061538.1"/>
</dbReference>
<dbReference type="InterPro" id="IPR050765">
    <property type="entry name" value="Riboflavin_Biosynth_HTPR"/>
</dbReference>
<dbReference type="Gene3D" id="3.40.140.10">
    <property type="entry name" value="Cytidine Deaminase, domain 2"/>
    <property type="match status" value="1"/>
</dbReference>
<comment type="similarity">
    <text evidence="5 14">In the C-terminal section; belongs to the HTP reductase family.</text>
</comment>
<protein>
    <recommendedName>
        <fullName evidence="14">Riboflavin biosynthesis protein RibD</fullName>
    </recommendedName>
    <domain>
        <recommendedName>
            <fullName evidence="14">Diaminohydroxyphosphoribosylaminopyrimidine deaminase</fullName>
            <shortName evidence="14">DRAP deaminase</shortName>
            <ecNumber evidence="14">3.5.4.26</ecNumber>
        </recommendedName>
        <alternativeName>
            <fullName evidence="14">Riboflavin-specific deaminase</fullName>
        </alternativeName>
    </domain>
    <domain>
        <recommendedName>
            <fullName evidence="14">5-amino-6-(5-phosphoribosylamino)uracil reductase</fullName>
            <ecNumber evidence="14">1.1.1.193</ecNumber>
        </recommendedName>
        <alternativeName>
            <fullName evidence="14">HTP reductase</fullName>
        </alternativeName>
    </domain>
</protein>
<feature type="binding site" evidence="16">
    <location>
        <position position="169"/>
    </location>
    <ligand>
        <name>NADP(+)</name>
        <dbReference type="ChEBI" id="CHEBI:58349"/>
    </ligand>
</feature>
<evidence type="ECO:0000313" key="20">
    <source>
        <dbReference type="Proteomes" id="UP000516421"/>
    </source>
</evidence>
<keyword evidence="20" id="KW-1185">Reference proteome</keyword>
<dbReference type="AlphaFoldDB" id="A0A7H2BHI4"/>
<comment type="catalytic activity">
    <reaction evidence="12 14">
        <text>5-amino-6-(5-phospho-D-ribitylamino)uracil + NADP(+) = 5-amino-6-(5-phospho-D-ribosylamino)uracil + NADPH + H(+)</text>
        <dbReference type="Rhea" id="RHEA:17845"/>
        <dbReference type="ChEBI" id="CHEBI:15378"/>
        <dbReference type="ChEBI" id="CHEBI:57783"/>
        <dbReference type="ChEBI" id="CHEBI:58349"/>
        <dbReference type="ChEBI" id="CHEBI:58421"/>
        <dbReference type="ChEBI" id="CHEBI:58453"/>
        <dbReference type="EC" id="1.1.1.193"/>
    </reaction>
</comment>
<feature type="binding site" evidence="16">
    <location>
        <begin position="283"/>
        <end position="289"/>
    </location>
    <ligand>
        <name>NADP(+)</name>
        <dbReference type="ChEBI" id="CHEBI:58349"/>
    </ligand>
</feature>
<dbReference type="Pfam" id="PF01872">
    <property type="entry name" value="RibD_C"/>
    <property type="match status" value="1"/>
</dbReference>
<comment type="catalytic activity">
    <reaction evidence="13 14">
        <text>2,5-diamino-6-hydroxy-4-(5-phosphoribosylamino)-pyrimidine + H2O + H(+) = 5-amino-6-(5-phospho-D-ribosylamino)uracil + NH4(+)</text>
        <dbReference type="Rhea" id="RHEA:21868"/>
        <dbReference type="ChEBI" id="CHEBI:15377"/>
        <dbReference type="ChEBI" id="CHEBI:15378"/>
        <dbReference type="ChEBI" id="CHEBI:28938"/>
        <dbReference type="ChEBI" id="CHEBI:58453"/>
        <dbReference type="ChEBI" id="CHEBI:58614"/>
        <dbReference type="EC" id="3.5.4.26"/>
    </reaction>
</comment>
<dbReference type="InterPro" id="IPR004794">
    <property type="entry name" value="Eubact_RibD"/>
</dbReference>
<evidence type="ECO:0000256" key="11">
    <source>
        <dbReference type="ARBA" id="ARBA00023268"/>
    </source>
</evidence>
<feature type="binding site" evidence="16">
    <location>
        <position position="211"/>
    </location>
    <ligand>
        <name>NADP(+)</name>
        <dbReference type="ChEBI" id="CHEBI:58349"/>
    </ligand>
</feature>
<dbReference type="SUPFAM" id="SSF53597">
    <property type="entry name" value="Dihydrofolate reductase-like"/>
    <property type="match status" value="1"/>
</dbReference>
<dbReference type="GO" id="GO:0008703">
    <property type="term" value="F:5-amino-6-(5-phosphoribosylamino)uracil reductase activity"/>
    <property type="evidence" value="ECO:0007669"/>
    <property type="project" value="UniProtKB-EC"/>
</dbReference>
<comment type="similarity">
    <text evidence="4 14">In the N-terminal section; belongs to the cytidine and deoxycytidylate deaminase family.</text>
</comment>
<dbReference type="EMBL" id="CP061538">
    <property type="protein sequence ID" value="QNV39130.1"/>
    <property type="molecule type" value="Genomic_DNA"/>
</dbReference>
<evidence type="ECO:0000256" key="12">
    <source>
        <dbReference type="ARBA" id="ARBA00049861"/>
    </source>
</evidence>
<dbReference type="SUPFAM" id="SSF53927">
    <property type="entry name" value="Cytidine deaminase-like"/>
    <property type="match status" value="1"/>
</dbReference>
<evidence type="ECO:0000259" key="18">
    <source>
        <dbReference type="PROSITE" id="PS51747"/>
    </source>
</evidence>
<evidence type="ECO:0000256" key="3">
    <source>
        <dbReference type="ARBA" id="ARBA00004910"/>
    </source>
</evidence>
<sequence length="356" mass="37954">MNAKLLHLPKHGTYLSENSAMSLALEAASQGVRGANPLVGAVICDAEGRFLTAGWHRGAGTAHAEADALANARDRGIDVTGAHMFVTLEPCNHTGRTGPCSHAIADAGIASVTFSEADRTSQASGGAQYLASRGVNVESGLLSTAAQKLNRRWFDTTSSARPWVSAKIASTLDGYIAAADGSSQWITGAEARLDGHSIRARVDAIVVGTQTFFDDQPRLTARDAQGNNLPHQPLRVVMGERKLDDKTADGQPENFLHIATRNPRVVLAELQRRGVKHLLIEGGPTIISAFLDADAVDEIFWYQAPKILGTGKSAIPDLGIETLAQVRRWELDDLGMTPALTRLGDDLRVHLAPGAH</sequence>
<name>A0A7H2BHI4_9MICC</name>
<keyword evidence="7 14" id="KW-0479">Metal-binding</keyword>
<dbReference type="PANTHER" id="PTHR38011">
    <property type="entry name" value="DIHYDROFOLATE REDUCTASE FAMILY PROTEIN (AFU_ORTHOLOGUE AFUA_8G06820)"/>
    <property type="match status" value="1"/>
</dbReference>
<feature type="active site" description="Proton donor" evidence="15">
    <location>
        <position position="65"/>
    </location>
</feature>
<comment type="pathway">
    <text evidence="2 14">Cofactor biosynthesis; riboflavin biosynthesis; 5-amino-6-(D-ribitylamino)uracil from GTP: step 2/4.</text>
</comment>
<feature type="binding site" evidence="17">
    <location>
        <position position="63"/>
    </location>
    <ligand>
        <name>Zn(2+)</name>
        <dbReference type="ChEBI" id="CHEBI:29105"/>
        <note>catalytic</note>
    </ligand>
</feature>
<comment type="pathway">
    <text evidence="3 14">Cofactor biosynthesis; riboflavin biosynthesis; 5-amino-6-(D-ribitylamino)uracil from GTP: step 3/4.</text>
</comment>
<feature type="binding site" evidence="16">
    <location>
        <position position="222"/>
    </location>
    <ligand>
        <name>substrate</name>
    </ligand>
</feature>
<evidence type="ECO:0000256" key="7">
    <source>
        <dbReference type="ARBA" id="ARBA00022723"/>
    </source>
</evidence>
<keyword evidence="10 14" id="KW-0560">Oxidoreductase</keyword>
<dbReference type="Gene3D" id="3.40.430.10">
    <property type="entry name" value="Dihydrofolate Reductase, subunit A"/>
    <property type="match status" value="2"/>
</dbReference>
<accession>A0A7H2BHI4</accession>
<evidence type="ECO:0000256" key="14">
    <source>
        <dbReference type="PIRNR" id="PIRNR006769"/>
    </source>
</evidence>
<evidence type="ECO:0000313" key="19">
    <source>
        <dbReference type="EMBL" id="QNV39130.1"/>
    </source>
</evidence>
<evidence type="ECO:0000256" key="17">
    <source>
        <dbReference type="PIRSR" id="PIRSR006769-3"/>
    </source>
</evidence>
<evidence type="ECO:0000256" key="15">
    <source>
        <dbReference type="PIRSR" id="PIRSR006769-1"/>
    </source>
</evidence>
<dbReference type="GO" id="GO:0008835">
    <property type="term" value="F:diaminohydroxyphosphoribosylaminopyrimidine deaminase activity"/>
    <property type="evidence" value="ECO:0007669"/>
    <property type="project" value="UniProtKB-EC"/>
</dbReference>
<dbReference type="UniPathway" id="UPA00275">
    <property type="reaction ID" value="UER00401"/>
</dbReference>
<evidence type="ECO:0000256" key="5">
    <source>
        <dbReference type="ARBA" id="ARBA00007417"/>
    </source>
</evidence>
<keyword evidence="6 14" id="KW-0686">Riboflavin biosynthesis</keyword>
<feature type="binding site" evidence="16">
    <location>
        <position position="219"/>
    </location>
    <ligand>
        <name>substrate</name>
    </ligand>
</feature>
<reference evidence="19 20" key="1">
    <citation type="submission" date="2020-09" db="EMBL/GenBank/DDBJ databases">
        <title>Investigation of environmental microbe.</title>
        <authorList>
            <person name="Ou Y."/>
            <person name="Kang Q."/>
        </authorList>
    </citation>
    <scope>NUCLEOTIDE SEQUENCE [LARGE SCALE GENOMIC DNA]</scope>
    <source>
        <strain evidence="19 20">KJZ-9</strain>
    </source>
</reference>
<keyword evidence="8 14" id="KW-0862">Zinc</keyword>
<evidence type="ECO:0000256" key="8">
    <source>
        <dbReference type="ARBA" id="ARBA00022833"/>
    </source>
</evidence>
<dbReference type="PANTHER" id="PTHR38011:SF7">
    <property type="entry name" value="2,5-DIAMINO-6-RIBOSYLAMINO-4(3H)-PYRIMIDINONE 5'-PHOSPHATE REDUCTASE"/>
    <property type="match status" value="1"/>
</dbReference>
<feature type="binding site" evidence="16">
    <location>
        <position position="215"/>
    </location>
    <ligand>
        <name>NADP(+)</name>
        <dbReference type="ChEBI" id="CHEBI:58349"/>
    </ligand>
</feature>
<evidence type="ECO:0000256" key="16">
    <source>
        <dbReference type="PIRSR" id="PIRSR006769-2"/>
    </source>
</evidence>
<dbReference type="GO" id="GO:0008270">
    <property type="term" value="F:zinc ion binding"/>
    <property type="evidence" value="ECO:0007669"/>
    <property type="project" value="InterPro"/>
</dbReference>
<feature type="binding site" evidence="16">
    <location>
        <position position="281"/>
    </location>
    <ligand>
        <name>substrate</name>
    </ligand>
</feature>
<evidence type="ECO:0000256" key="6">
    <source>
        <dbReference type="ARBA" id="ARBA00022619"/>
    </source>
</evidence>
<evidence type="ECO:0000256" key="4">
    <source>
        <dbReference type="ARBA" id="ARBA00005259"/>
    </source>
</evidence>
<evidence type="ECO:0000256" key="9">
    <source>
        <dbReference type="ARBA" id="ARBA00022857"/>
    </source>
</evidence>
<feature type="binding site" evidence="17">
    <location>
        <position position="91"/>
    </location>
    <ligand>
        <name>Zn(2+)</name>
        <dbReference type="ChEBI" id="CHEBI:29105"/>
        <note>catalytic</note>
    </ligand>
</feature>
<dbReference type="InterPro" id="IPR016193">
    <property type="entry name" value="Cytidine_deaminase-like"/>
</dbReference>
<evidence type="ECO:0000256" key="10">
    <source>
        <dbReference type="ARBA" id="ARBA00023002"/>
    </source>
</evidence>
<dbReference type="EC" id="1.1.1.193" evidence="14"/>
<evidence type="ECO:0000256" key="2">
    <source>
        <dbReference type="ARBA" id="ARBA00004882"/>
    </source>
</evidence>